<comment type="catalytic activity">
    <reaction evidence="1 9">
        <text>a 4-O-methyl-thymidine in DNA + L-cysteinyl-[protein] = a thymidine in DNA + S-methyl-L-cysteinyl-[protein]</text>
        <dbReference type="Rhea" id="RHEA:53428"/>
        <dbReference type="Rhea" id="RHEA-COMP:10131"/>
        <dbReference type="Rhea" id="RHEA-COMP:10132"/>
        <dbReference type="Rhea" id="RHEA-COMP:13555"/>
        <dbReference type="Rhea" id="RHEA-COMP:13556"/>
        <dbReference type="ChEBI" id="CHEBI:29950"/>
        <dbReference type="ChEBI" id="CHEBI:82612"/>
        <dbReference type="ChEBI" id="CHEBI:137386"/>
        <dbReference type="ChEBI" id="CHEBI:137387"/>
        <dbReference type="EC" id="2.1.1.63"/>
    </reaction>
</comment>
<dbReference type="InterPro" id="IPR036388">
    <property type="entry name" value="WH-like_DNA-bd_sf"/>
</dbReference>
<proteinExistence type="inferred from homology"/>
<dbReference type="Pfam" id="PF01035">
    <property type="entry name" value="DNA_binding_1"/>
    <property type="match status" value="1"/>
</dbReference>
<dbReference type="GO" id="GO:0032259">
    <property type="term" value="P:methylation"/>
    <property type="evidence" value="ECO:0007669"/>
    <property type="project" value="UniProtKB-KW"/>
</dbReference>
<dbReference type="OrthoDB" id="9802228at2"/>
<gene>
    <name evidence="12" type="ORF">C7H73_09225</name>
</gene>
<comment type="function">
    <text evidence="9">Involved in the cellular defense against the biological effects of O6-methylguanine (O6-MeG) and O4-methylthymine (O4-MeT) in DNA. Repairs the methylated nucleobase in DNA by stoichiometrically transferring the methyl group to a cysteine residue in the enzyme. This is a suicide reaction: the enzyme is irreversibly inactivated.</text>
</comment>
<evidence type="ECO:0000256" key="9">
    <source>
        <dbReference type="HAMAP-Rule" id="MF_00772"/>
    </source>
</evidence>
<keyword evidence="3 9" id="KW-0963">Cytoplasm</keyword>
<protein>
    <recommendedName>
        <fullName evidence="9">Methylated-DNA--protein-cysteine methyltransferase</fullName>
        <ecNumber evidence="9">2.1.1.63</ecNumber>
    </recommendedName>
    <alternativeName>
        <fullName evidence="9">6-O-methylguanine-DNA methyltransferase</fullName>
        <shortName evidence="9">MGMT</shortName>
    </alternativeName>
    <alternativeName>
        <fullName evidence="9">O-6-methylguanine-DNA-alkyltransferase</fullName>
    </alternativeName>
</protein>
<evidence type="ECO:0000313" key="13">
    <source>
        <dbReference type="Proteomes" id="UP000241829"/>
    </source>
</evidence>
<comment type="subcellular location">
    <subcellularLocation>
        <location evidence="9">Cytoplasm</location>
    </subcellularLocation>
</comment>
<sequence length="189" mass="19175">MSARLPSSPLVQCRVATALGDVHLAASPAGLAGLWFAGQRHLPDRLEGAGAWPHEPAHPVLRAAAAQLIDYLDGRGTRFDLPLDLSGGTPFQQSVWRALLAIPRGATVGYGALALALSQPRAVRAVASAIGRNPLSVVVPCHRVVGAGGALTGYAGGLPRKAALLELEAAAATAAATQASFSPPACSLA</sequence>
<keyword evidence="13" id="KW-1185">Reference proteome</keyword>
<dbReference type="FunFam" id="1.10.10.10:FF:000214">
    <property type="entry name" value="Methylated-DNA--protein-cysteine methyltransferase"/>
    <property type="match status" value="1"/>
</dbReference>
<keyword evidence="7 9" id="KW-0234">DNA repair</keyword>
<dbReference type="InterPro" id="IPR008332">
    <property type="entry name" value="MethylG_MeTrfase_N"/>
</dbReference>
<keyword evidence="6 9" id="KW-0227">DNA damage</keyword>
<comment type="catalytic activity">
    <reaction evidence="8 9">
        <text>a 6-O-methyl-2'-deoxyguanosine in DNA + L-cysteinyl-[protein] = S-methyl-L-cysteinyl-[protein] + a 2'-deoxyguanosine in DNA</text>
        <dbReference type="Rhea" id="RHEA:24000"/>
        <dbReference type="Rhea" id="RHEA-COMP:10131"/>
        <dbReference type="Rhea" id="RHEA-COMP:10132"/>
        <dbReference type="Rhea" id="RHEA-COMP:11367"/>
        <dbReference type="Rhea" id="RHEA-COMP:11368"/>
        <dbReference type="ChEBI" id="CHEBI:29950"/>
        <dbReference type="ChEBI" id="CHEBI:82612"/>
        <dbReference type="ChEBI" id="CHEBI:85445"/>
        <dbReference type="ChEBI" id="CHEBI:85448"/>
        <dbReference type="EC" id="2.1.1.63"/>
    </reaction>
</comment>
<evidence type="ECO:0000259" key="11">
    <source>
        <dbReference type="Pfam" id="PF02870"/>
    </source>
</evidence>
<evidence type="ECO:0000256" key="4">
    <source>
        <dbReference type="ARBA" id="ARBA00022603"/>
    </source>
</evidence>
<evidence type="ECO:0000259" key="10">
    <source>
        <dbReference type="Pfam" id="PF01035"/>
    </source>
</evidence>
<dbReference type="EMBL" id="CP027792">
    <property type="protein sequence ID" value="AVP57817.1"/>
    <property type="molecule type" value="Genomic_DNA"/>
</dbReference>
<dbReference type="SUPFAM" id="SSF46767">
    <property type="entry name" value="Methylated DNA-protein cysteine methyltransferase, C-terminal domain"/>
    <property type="match status" value="1"/>
</dbReference>
<feature type="active site" description="Nucleophile; methyl group acceptor" evidence="9">
    <location>
        <position position="141"/>
    </location>
</feature>
<evidence type="ECO:0000256" key="2">
    <source>
        <dbReference type="ARBA" id="ARBA00008711"/>
    </source>
</evidence>
<evidence type="ECO:0000313" key="12">
    <source>
        <dbReference type="EMBL" id="AVP57817.1"/>
    </source>
</evidence>
<feature type="domain" description="Methylated-DNA-[protein]-cysteine S-methyltransferase DNA binding" evidence="10">
    <location>
        <begin position="90"/>
        <end position="169"/>
    </location>
</feature>
<dbReference type="NCBIfam" id="TIGR00589">
    <property type="entry name" value="ogt"/>
    <property type="match status" value="1"/>
</dbReference>
<dbReference type="KEGG" id="melm:C7H73_09225"/>
<dbReference type="Gene3D" id="1.10.10.10">
    <property type="entry name" value="Winged helix-like DNA-binding domain superfamily/Winged helix DNA-binding domain"/>
    <property type="match status" value="1"/>
</dbReference>
<dbReference type="CDD" id="cd06445">
    <property type="entry name" value="ATase"/>
    <property type="match status" value="1"/>
</dbReference>
<evidence type="ECO:0000256" key="7">
    <source>
        <dbReference type="ARBA" id="ARBA00023204"/>
    </source>
</evidence>
<dbReference type="Pfam" id="PF02870">
    <property type="entry name" value="Methyltransf_1N"/>
    <property type="match status" value="1"/>
</dbReference>
<dbReference type="PANTHER" id="PTHR10815">
    <property type="entry name" value="METHYLATED-DNA--PROTEIN-CYSTEINE METHYLTRANSFERASE"/>
    <property type="match status" value="1"/>
</dbReference>
<dbReference type="EC" id="2.1.1.63" evidence="9"/>
<comment type="miscellaneous">
    <text evidence="9">This enzyme catalyzes only one turnover and therefore is not strictly catalytic. According to one definition, an enzyme is a biocatalyst that acts repeatedly and over many reaction cycles.</text>
</comment>
<evidence type="ECO:0000256" key="8">
    <source>
        <dbReference type="ARBA" id="ARBA00049348"/>
    </source>
</evidence>
<dbReference type="SUPFAM" id="SSF53155">
    <property type="entry name" value="Methylated DNA-protein cysteine methyltransferase domain"/>
    <property type="match status" value="1"/>
</dbReference>
<keyword evidence="4 9" id="KW-0489">Methyltransferase</keyword>
<comment type="similarity">
    <text evidence="2 9">Belongs to the MGMT family.</text>
</comment>
<keyword evidence="5 9" id="KW-0808">Transferase</keyword>
<dbReference type="InterPro" id="IPR001497">
    <property type="entry name" value="MethylDNA_cys_MeTrfase_AS"/>
</dbReference>
<dbReference type="GO" id="GO:0005737">
    <property type="term" value="C:cytoplasm"/>
    <property type="evidence" value="ECO:0007669"/>
    <property type="project" value="UniProtKB-SubCell"/>
</dbReference>
<accession>A0A2P1NLD5</accession>
<dbReference type="HAMAP" id="MF_00772">
    <property type="entry name" value="OGT"/>
    <property type="match status" value="1"/>
</dbReference>
<dbReference type="GO" id="GO:0003908">
    <property type="term" value="F:methylated-DNA-[protein]-cysteine S-methyltransferase activity"/>
    <property type="evidence" value="ECO:0007669"/>
    <property type="project" value="UniProtKB-UniRule"/>
</dbReference>
<dbReference type="InterPro" id="IPR036631">
    <property type="entry name" value="MGMT_N_sf"/>
</dbReference>
<reference evidence="13" key="1">
    <citation type="submission" date="2018-03" db="EMBL/GenBank/DDBJ databases">
        <title>Genome sequencing of Melaminivora sp. strain SC2-7.</title>
        <authorList>
            <person name="Kim S.-J."/>
            <person name="Heo J."/>
            <person name="Ahn J.-H."/>
            <person name="Kwon S.-W."/>
        </authorList>
    </citation>
    <scope>NUCLEOTIDE SEQUENCE [LARGE SCALE GENOMIC DNA]</scope>
    <source>
        <strain evidence="13">SC2-7</strain>
    </source>
</reference>
<evidence type="ECO:0000256" key="3">
    <source>
        <dbReference type="ARBA" id="ARBA00022490"/>
    </source>
</evidence>
<dbReference type="Gene3D" id="3.30.160.70">
    <property type="entry name" value="Methylated DNA-protein cysteine methyltransferase domain"/>
    <property type="match status" value="1"/>
</dbReference>
<dbReference type="PROSITE" id="PS00374">
    <property type="entry name" value="MGMT"/>
    <property type="match status" value="1"/>
</dbReference>
<dbReference type="PANTHER" id="PTHR10815:SF5">
    <property type="entry name" value="METHYLATED-DNA--PROTEIN-CYSTEINE METHYLTRANSFERASE"/>
    <property type="match status" value="1"/>
</dbReference>
<evidence type="ECO:0000256" key="6">
    <source>
        <dbReference type="ARBA" id="ARBA00022763"/>
    </source>
</evidence>
<dbReference type="RefSeq" id="WP_106846370.1">
    <property type="nucleotide sequence ID" value="NZ_CP027792.1"/>
</dbReference>
<dbReference type="GO" id="GO:0006307">
    <property type="term" value="P:DNA alkylation repair"/>
    <property type="evidence" value="ECO:0007669"/>
    <property type="project" value="UniProtKB-UniRule"/>
</dbReference>
<feature type="domain" description="Methylguanine DNA methyltransferase ribonuclease-like" evidence="11">
    <location>
        <begin position="17"/>
        <end position="85"/>
    </location>
</feature>
<dbReference type="InterPro" id="IPR036217">
    <property type="entry name" value="MethylDNA_cys_MeTrfase_DNAb"/>
</dbReference>
<dbReference type="Proteomes" id="UP000241829">
    <property type="component" value="Chromosome"/>
</dbReference>
<evidence type="ECO:0000256" key="1">
    <source>
        <dbReference type="ARBA" id="ARBA00001286"/>
    </source>
</evidence>
<dbReference type="InterPro" id="IPR023546">
    <property type="entry name" value="MGMT"/>
</dbReference>
<dbReference type="InterPro" id="IPR014048">
    <property type="entry name" value="MethylDNA_cys_MeTrfase_DNA-bd"/>
</dbReference>
<evidence type="ECO:0000256" key="5">
    <source>
        <dbReference type="ARBA" id="ARBA00022679"/>
    </source>
</evidence>
<name>A0A2P1NLD5_9BURK</name>
<dbReference type="AlphaFoldDB" id="A0A2P1NLD5"/>
<organism evidence="12 13">
    <name type="scientific">Pulveribacter suum</name>
    <dbReference type="NCBI Taxonomy" id="2116657"/>
    <lineage>
        <taxon>Bacteria</taxon>
        <taxon>Pseudomonadati</taxon>
        <taxon>Pseudomonadota</taxon>
        <taxon>Betaproteobacteria</taxon>
        <taxon>Burkholderiales</taxon>
        <taxon>Comamonadaceae</taxon>
        <taxon>Pulveribacter</taxon>
    </lineage>
</organism>